<dbReference type="Gene3D" id="1.10.8.260">
    <property type="entry name" value="HI0933 insert domain-like"/>
    <property type="match status" value="1"/>
</dbReference>
<dbReference type="Pfam" id="PF22780">
    <property type="entry name" value="HI0933_like_1st"/>
    <property type="match status" value="1"/>
</dbReference>
<dbReference type="PANTHER" id="PTHR42887">
    <property type="entry name" value="OS12G0638800 PROTEIN"/>
    <property type="match status" value="1"/>
</dbReference>
<feature type="signal peptide" evidence="4">
    <location>
        <begin position="1"/>
        <end position="22"/>
    </location>
</feature>
<dbReference type="PRINTS" id="PR00411">
    <property type="entry name" value="PNDRDTASEI"/>
</dbReference>
<feature type="domain" description="RsdA/BaiN/AoA(So)-like Rossmann fold-like" evidence="5">
    <location>
        <begin position="6"/>
        <end position="403"/>
    </location>
</feature>
<dbReference type="Pfam" id="PF03486">
    <property type="entry name" value="HI0933_like"/>
    <property type="match status" value="1"/>
</dbReference>
<dbReference type="NCBIfam" id="TIGR00275">
    <property type="entry name" value="aminoacetone oxidase family FAD-binding enzyme"/>
    <property type="match status" value="1"/>
</dbReference>
<name>A0A9D1PHM4_9FIRM</name>
<dbReference type="Gene3D" id="3.50.50.60">
    <property type="entry name" value="FAD/NAD(P)-binding domain"/>
    <property type="match status" value="1"/>
</dbReference>
<dbReference type="InterPro" id="IPR055178">
    <property type="entry name" value="RsdA/BaiN/AoA(So)-like_dom"/>
</dbReference>
<evidence type="ECO:0000313" key="7">
    <source>
        <dbReference type="EMBL" id="HIV61271.1"/>
    </source>
</evidence>
<keyword evidence="2" id="KW-0285">Flavoprotein</keyword>
<dbReference type="InterPro" id="IPR008143">
    <property type="entry name" value="Ala_DH/PNT_CS2"/>
</dbReference>
<dbReference type="InterPro" id="IPR036188">
    <property type="entry name" value="FAD/NAD-bd_sf"/>
</dbReference>
<accession>A0A9D1PHM4</accession>
<evidence type="ECO:0000256" key="4">
    <source>
        <dbReference type="SAM" id="SignalP"/>
    </source>
</evidence>
<dbReference type="SUPFAM" id="SSF160996">
    <property type="entry name" value="HI0933 insert domain-like"/>
    <property type="match status" value="1"/>
</dbReference>
<keyword evidence="4" id="KW-0732">Signal</keyword>
<dbReference type="Proteomes" id="UP000886808">
    <property type="component" value="Unassembled WGS sequence"/>
</dbReference>
<dbReference type="Gene3D" id="2.40.30.10">
    <property type="entry name" value="Translation factors"/>
    <property type="match status" value="1"/>
</dbReference>
<reference evidence="7" key="1">
    <citation type="journal article" date="2021" name="PeerJ">
        <title>Extensive microbial diversity within the chicken gut microbiome revealed by metagenomics and culture.</title>
        <authorList>
            <person name="Gilroy R."/>
            <person name="Ravi A."/>
            <person name="Getino M."/>
            <person name="Pursley I."/>
            <person name="Horton D.L."/>
            <person name="Alikhan N.F."/>
            <person name="Baker D."/>
            <person name="Gharbi K."/>
            <person name="Hall N."/>
            <person name="Watson M."/>
            <person name="Adriaenssens E.M."/>
            <person name="Foster-Nyarko E."/>
            <person name="Jarju S."/>
            <person name="Secka A."/>
            <person name="Antonio M."/>
            <person name="Oren A."/>
            <person name="Chaudhuri R.R."/>
            <person name="La Ragione R."/>
            <person name="Hildebrand F."/>
            <person name="Pallen M.J."/>
        </authorList>
    </citation>
    <scope>NUCLEOTIDE SEQUENCE</scope>
    <source>
        <strain evidence="7">CHK193-4272</strain>
    </source>
</reference>
<dbReference type="SUPFAM" id="SSF51905">
    <property type="entry name" value="FAD/NAD(P)-binding domain"/>
    <property type="match status" value="1"/>
</dbReference>
<dbReference type="InterPro" id="IPR057661">
    <property type="entry name" value="RsdA/BaiN/AoA(So)_Rossmann"/>
</dbReference>
<dbReference type="InterPro" id="IPR023166">
    <property type="entry name" value="BaiN-like_dom_sf"/>
</dbReference>
<evidence type="ECO:0000313" key="8">
    <source>
        <dbReference type="Proteomes" id="UP000886808"/>
    </source>
</evidence>
<proteinExistence type="predicted"/>
<dbReference type="AlphaFoldDB" id="A0A9D1PHM4"/>
<feature type="chain" id="PRO_5038416109" evidence="4">
    <location>
        <begin position="23"/>
        <end position="413"/>
    </location>
</feature>
<evidence type="ECO:0000256" key="2">
    <source>
        <dbReference type="ARBA" id="ARBA00022630"/>
    </source>
</evidence>
<protein>
    <submittedName>
        <fullName evidence="7">NAD(P)/FAD-dependent oxidoreductase</fullName>
    </submittedName>
</protein>
<reference evidence="7" key="2">
    <citation type="submission" date="2021-04" db="EMBL/GenBank/DDBJ databases">
        <authorList>
            <person name="Gilroy R."/>
        </authorList>
    </citation>
    <scope>NUCLEOTIDE SEQUENCE</scope>
    <source>
        <strain evidence="7">CHK193-4272</strain>
    </source>
</reference>
<dbReference type="GO" id="GO:0016491">
    <property type="term" value="F:oxidoreductase activity"/>
    <property type="evidence" value="ECO:0007669"/>
    <property type="project" value="InterPro"/>
</dbReference>
<dbReference type="InterPro" id="IPR004792">
    <property type="entry name" value="BaiN-like"/>
</dbReference>
<evidence type="ECO:0000256" key="3">
    <source>
        <dbReference type="ARBA" id="ARBA00022827"/>
    </source>
</evidence>
<evidence type="ECO:0000259" key="5">
    <source>
        <dbReference type="Pfam" id="PF03486"/>
    </source>
</evidence>
<comment type="cofactor">
    <cofactor evidence="1">
        <name>FAD</name>
        <dbReference type="ChEBI" id="CHEBI:57692"/>
    </cofactor>
</comment>
<feature type="domain" description="RsdA/BaiN/AoA(So)-like insert" evidence="6">
    <location>
        <begin position="190"/>
        <end position="351"/>
    </location>
</feature>
<sequence>MPKLSIAVIGAGAAGLIAAGTAASLGADVLLFETNPKVGRKIYITGKGRCNVTNNCEVTNILANIPVNPRFLYSALGKFNAQDVMSFFESLGVPLKTERGNRVFPVSDKASDIVDALFSYVKKQGVKIVFQTVNDILEHKNGFLVKTTDKQFIVDRVIITTGGASYPNTGSTGDGYRFAKNFSHSIVSPRPSLVPLVEKGDTCQKLMGLSLKNVRLTAFENNKKIFEDFGEMLFTHFGVSGPLVLSASAHMRHFGSKEYKLLIDLKPALDEKTLDKRLLNDFEKYKNSDFINALGELLPRKLIPVIIELAKINPHTKVHSITKTQRATLCKLIKAFPIDISGARPIYEAIVTTGGVSVKEINPKTMESKKKTGLYFAGEVIDVDAYTGGFNLQIAWSTGKLAGVSASERNGDE</sequence>
<keyword evidence="3" id="KW-0274">FAD</keyword>
<dbReference type="PROSITE" id="PS00837">
    <property type="entry name" value="ALADH_PNT_2"/>
    <property type="match status" value="1"/>
</dbReference>
<organism evidence="7 8">
    <name type="scientific">Candidatus Butyricicoccus avistercoris</name>
    <dbReference type="NCBI Taxonomy" id="2838518"/>
    <lineage>
        <taxon>Bacteria</taxon>
        <taxon>Bacillati</taxon>
        <taxon>Bacillota</taxon>
        <taxon>Clostridia</taxon>
        <taxon>Eubacteriales</taxon>
        <taxon>Butyricicoccaceae</taxon>
        <taxon>Butyricicoccus</taxon>
    </lineage>
</organism>
<comment type="caution">
    <text evidence="7">The sequence shown here is derived from an EMBL/GenBank/DDBJ whole genome shotgun (WGS) entry which is preliminary data.</text>
</comment>
<gene>
    <name evidence="7" type="ORF">H9746_00225</name>
</gene>
<dbReference type="EMBL" id="DXIE01000003">
    <property type="protein sequence ID" value="HIV61271.1"/>
    <property type="molecule type" value="Genomic_DNA"/>
</dbReference>
<evidence type="ECO:0000259" key="6">
    <source>
        <dbReference type="Pfam" id="PF22780"/>
    </source>
</evidence>
<dbReference type="PANTHER" id="PTHR42887:SF2">
    <property type="entry name" value="OS12G0638800 PROTEIN"/>
    <property type="match status" value="1"/>
</dbReference>
<evidence type="ECO:0000256" key="1">
    <source>
        <dbReference type="ARBA" id="ARBA00001974"/>
    </source>
</evidence>